<evidence type="ECO:0000256" key="2">
    <source>
        <dbReference type="ARBA" id="ARBA00023125"/>
    </source>
</evidence>
<evidence type="ECO:0000313" key="8">
    <source>
        <dbReference type="EMBL" id="CAB4786464.1"/>
    </source>
</evidence>
<dbReference type="EMBL" id="CAEZXO010000007">
    <property type="protein sequence ID" value="CAB4698648.1"/>
    <property type="molecule type" value="Genomic_DNA"/>
</dbReference>
<dbReference type="AlphaFoldDB" id="A0A6J7V5U7"/>
<reference evidence="13" key="1">
    <citation type="submission" date="2020-05" db="EMBL/GenBank/DDBJ databases">
        <authorList>
            <person name="Chiriac C."/>
            <person name="Salcher M."/>
            <person name="Ghai R."/>
            <person name="Kavagutti S V."/>
        </authorList>
    </citation>
    <scope>NUCLEOTIDE SEQUENCE</scope>
</reference>
<keyword evidence="1" id="KW-0805">Transcription regulation</keyword>
<dbReference type="SMART" id="SM00895">
    <property type="entry name" value="FCD"/>
    <property type="match status" value="1"/>
</dbReference>
<dbReference type="InterPro" id="IPR011711">
    <property type="entry name" value="GntR_C"/>
</dbReference>
<dbReference type="EMBL" id="CAFBNH010000008">
    <property type="protein sequence ID" value="CAB4951756.1"/>
    <property type="molecule type" value="Genomic_DNA"/>
</dbReference>
<evidence type="ECO:0000259" key="4">
    <source>
        <dbReference type="PROSITE" id="PS50949"/>
    </source>
</evidence>
<dbReference type="SUPFAM" id="SSF48008">
    <property type="entry name" value="GntR ligand-binding domain-like"/>
    <property type="match status" value="1"/>
</dbReference>
<dbReference type="InterPro" id="IPR000524">
    <property type="entry name" value="Tscrpt_reg_HTH_GntR"/>
</dbReference>
<dbReference type="Gene3D" id="1.10.10.10">
    <property type="entry name" value="Winged helix-like DNA-binding domain superfamily/Winged helix DNA-binding domain"/>
    <property type="match status" value="1"/>
</dbReference>
<evidence type="ECO:0000313" key="12">
    <source>
        <dbReference type="EMBL" id="CAB4974037.1"/>
    </source>
</evidence>
<dbReference type="EMBL" id="CAFABH010000006">
    <property type="protein sequence ID" value="CAB4825534.1"/>
    <property type="molecule type" value="Genomic_DNA"/>
</dbReference>
<gene>
    <name evidence="6" type="ORF">UFOPK2510_01172</name>
    <name evidence="7" type="ORF">UFOPK2718_01234</name>
    <name evidence="8" type="ORF">UFOPK2936_01324</name>
    <name evidence="9" type="ORF">UFOPK3174_00527</name>
    <name evidence="10" type="ORF">UFOPK3328_01277</name>
    <name evidence="11" type="ORF">UFOPK3779_01263</name>
    <name evidence="12" type="ORF">UFOPK3913_00674</name>
    <name evidence="5" type="ORF">UFOPK4107_01191</name>
    <name evidence="13" type="ORF">UFOPK4403_00938</name>
</gene>
<evidence type="ECO:0000313" key="6">
    <source>
        <dbReference type="EMBL" id="CAB4698648.1"/>
    </source>
</evidence>
<dbReference type="InterPro" id="IPR036390">
    <property type="entry name" value="WH_DNA-bd_sf"/>
</dbReference>
<dbReference type="Pfam" id="PF07729">
    <property type="entry name" value="FCD"/>
    <property type="match status" value="1"/>
</dbReference>
<dbReference type="SUPFAM" id="SSF46785">
    <property type="entry name" value="Winged helix' DNA-binding domain"/>
    <property type="match status" value="1"/>
</dbReference>
<dbReference type="InterPro" id="IPR036388">
    <property type="entry name" value="WH-like_DNA-bd_sf"/>
</dbReference>
<dbReference type="GO" id="GO:0003700">
    <property type="term" value="F:DNA-binding transcription factor activity"/>
    <property type="evidence" value="ECO:0007669"/>
    <property type="project" value="InterPro"/>
</dbReference>
<evidence type="ECO:0000313" key="10">
    <source>
        <dbReference type="EMBL" id="CAB4874639.1"/>
    </source>
</evidence>
<dbReference type="EMBL" id="CAESAE010000007">
    <property type="protein sequence ID" value="CAB4342932.1"/>
    <property type="molecule type" value="Genomic_DNA"/>
</dbReference>
<evidence type="ECO:0000313" key="7">
    <source>
        <dbReference type="EMBL" id="CAB4730896.1"/>
    </source>
</evidence>
<dbReference type="EMBL" id="CAFBOC010000006">
    <property type="protein sequence ID" value="CAB4974037.1"/>
    <property type="molecule type" value="Genomic_DNA"/>
</dbReference>
<dbReference type="PANTHER" id="PTHR43537:SF24">
    <property type="entry name" value="GLUCONATE OPERON TRANSCRIPTIONAL REPRESSOR"/>
    <property type="match status" value="1"/>
</dbReference>
<sequence length="224" mass="25548">MAKVLSKNHPLLTDDIYESIKSLLMDHVILPGERVSIDALARDLKVSQTPIREALARLEADELVVRKPLTGYSATQVLTFKELLDLYEFRFLNEQKAIELATKKLTIDGEKKLKAELATVKKIPPGSKYKAYRFVSEHDARFHQLIFQLSGNSFMESAFLKTHCHLHLFRLSPTTSEVRNLALKEHGDIVKAMASRDIKLARTAMLTHLVNSRERILPFLLEMP</sequence>
<evidence type="ECO:0000313" key="5">
    <source>
        <dbReference type="EMBL" id="CAB4342932.1"/>
    </source>
</evidence>
<feature type="domain" description="HTH gntR-type" evidence="4">
    <location>
        <begin position="10"/>
        <end position="77"/>
    </location>
</feature>
<evidence type="ECO:0000256" key="3">
    <source>
        <dbReference type="ARBA" id="ARBA00023163"/>
    </source>
</evidence>
<dbReference type="EMBL" id="CAFBQX010000005">
    <property type="protein sequence ID" value="CAB5073483.1"/>
    <property type="molecule type" value="Genomic_DNA"/>
</dbReference>
<dbReference type="EMBL" id="CAEZZW010000008">
    <property type="protein sequence ID" value="CAB4786464.1"/>
    <property type="molecule type" value="Genomic_DNA"/>
</dbReference>
<keyword evidence="3" id="KW-0804">Transcription</keyword>
<dbReference type="Pfam" id="PF00392">
    <property type="entry name" value="GntR"/>
    <property type="match status" value="1"/>
</dbReference>
<dbReference type="PANTHER" id="PTHR43537">
    <property type="entry name" value="TRANSCRIPTIONAL REGULATOR, GNTR FAMILY"/>
    <property type="match status" value="1"/>
</dbReference>
<keyword evidence="2" id="KW-0238">DNA-binding</keyword>
<organism evidence="13">
    <name type="scientific">freshwater metagenome</name>
    <dbReference type="NCBI Taxonomy" id="449393"/>
    <lineage>
        <taxon>unclassified sequences</taxon>
        <taxon>metagenomes</taxon>
        <taxon>ecological metagenomes</taxon>
    </lineage>
</organism>
<protein>
    <submittedName>
        <fullName evidence="13">Unannotated protein</fullName>
    </submittedName>
</protein>
<name>A0A6J7V5U7_9ZZZZ</name>
<evidence type="ECO:0000256" key="1">
    <source>
        <dbReference type="ARBA" id="ARBA00023015"/>
    </source>
</evidence>
<dbReference type="PROSITE" id="PS50949">
    <property type="entry name" value="HTH_GNTR"/>
    <property type="match status" value="1"/>
</dbReference>
<dbReference type="InterPro" id="IPR008920">
    <property type="entry name" value="TF_FadR/GntR_C"/>
</dbReference>
<dbReference type="GO" id="GO:0003677">
    <property type="term" value="F:DNA binding"/>
    <property type="evidence" value="ECO:0007669"/>
    <property type="project" value="UniProtKB-KW"/>
</dbReference>
<dbReference type="Gene3D" id="1.20.120.530">
    <property type="entry name" value="GntR ligand-binding domain-like"/>
    <property type="match status" value="1"/>
</dbReference>
<evidence type="ECO:0000313" key="13">
    <source>
        <dbReference type="EMBL" id="CAB5073483.1"/>
    </source>
</evidence>
<dbReference type="SMART" id="SM00345">
    <property type="entry name" value="HTH_GNTR"/>
    <property type="match status" value="1"/>
</dbReference>
<evidence type="ECO:0000313" key="9">
    <source>
        <dbReference type="EMBL" id="CAB4825534.1"/>
    </source>
</evidence>
<accession>A0A6J7V5U7</accession>
<evidence type="ECO:0000313" key="11">
    <source>
        <dbReference type="EMBL" id="CAB4951756.1"/>
    </source>
</evidence>
<dbReference type="EMBL" id="CAEZYM010000012">
    <property type="protein sequence ID" value="CAB4730896.1"/>
    <property type="molecule type" value="Genomic_DNA"/>
</dbReference>
<proteinExistence type="predicted"/>
<dbReference type="EMBL" id="CAFBLD010000009">
    <property type="protein sequence ID" value="CAB4874639.1"/>
    <property type="molecule type" value="Genomic_DNA"/>
</dbReference>